<reference evidence="4 5" key="1">
    <citation type="submission" date="2019-01" db="EMBL/GenBank/DDBJ databases">
        <title>A draft genome assembly of the solar-powered sea slug Elysia chlorotica.</title>
        <authorList>
            <person name="Cai H."/>
            <person name="Li Q."/>
            <person name="Fang X."/>
            <person name="Li J."/>
            <person name="Curtis N.E."/>
            <person name="Altenburger A."/>
            <person name="Shibata T."/>
            <person name="Feng M."/>
            <person name="Maeda T."/>
            <person name="Schwartz J.A."/>
            <person name="Shigenobu S."/>
            <person name="Lundholm N."/>
            <person name="Nishiyama T."/>
            <person name="Yang H."/>
            <person name="Hasebe M."/>
            <person name="Li S."/>
            <person name="Pierce S.K."/>
            <person name="Wang J."/>
        </authorList>
    </citation>
    <scope>NUCLEOTIDE SEQUENCE [LARGE SCALE GENOMIC DNA]</scope>
    <source>
        <strain evidence="4">EC2010</strain>
        <tissue evidence="4">Whole organism of an adult</tissue>
    </source>
</reference>
<feature type="non-terminal residue" evidence="4">
    <location>
        <position position="122"/>
    </location>
</feature>
<evidence type="ECO:0000256" key="1">
    <source>
        <dbReference type="ARBA" id="ARBA00004370"/>
    </source>
</evidence>
<organism evidence="4 5">
    <name type="scientific">Elysia chlorotica</name>
    <name type="common">Eastern emerald elysia</name>
    <name type="synonym">Sea slug</name>
    <dbReference type="NCBI Taxonomy" id="188477"/>
    <lineage>
        <taxon>Eukaryota</taxon>
        <taxon>Metazoa</taxon>
        <taxon>Spiralia</taxon>
        <taxon>Lophotrochozoa</taxon>
        <taxon>Mollusca</taxon>
        <taxon>Gastropoda</taxon>
        <taxon>Heterobranchia</taxon>
        <taxon>Euthyneura</taxon>
        <taxon>Panpulmonata</taxon>
        <taxon>Sacoglossa</taxon>
        <taxon>Placobranchoidea</taxon>
        <taxon>Plakobranchidae</taxon>
        <taxon>Elysia</taxon>
    </lineage>
</organism>
<dbReference type="STRING" id="188477.A0A3S1BCN8"/>
<dbReference type="Proteomes" id="UP000271974">
    <property type="component" value="Unassembled WGS sequence"/>
</dbReference>
<dbReference type="AlphaFoldDB" id="A0A3S1BCN8"/>
<gene>
    <name evidence="4" type="ORF">EGW08_011804</name>
</gene>
<feature type="non-terminal residue" evidence="4">
    <location>
        <position position="1"/>
    </location>
</feature>
<dbReference type="Pfam" id="PF01437">
    <property type="entry name" value="PSI"/>
    <property type="match status" value="1"/>
</dbReference>
<keyword evidence="3" id="KW-0325">Glycoprotein</keyword>
<keyword evidence="2" id="KW-0472">Membrane</keyword>
<comment type="caution">
    <text evidence="4">The sequence shown here is derived from an EMBL/GenBank/DDBJ whole genome shotgun (WGS) entry which is preliminary data.</text>
</comment>
<dbReference type="OrthoDB" id="263283at2759"/>
<evidence type="ECO:0000256" key="2">
    <source>
        <dbReference type="ARBA" id="ARBA00023136"/>
    </source>
</evidence>
<evidence type="ECO:0000313" key="4">
    <source>
        <dbReference type="EMBL" id="RUS80435.1"/>
    </source>
</evidence>
<evidence type="ECO:0000313" key="5">
    <source>
        <dbReference type="Proteomes" id="UP000271974"/>
    </source>
</evidence>
<sequence>ECHYLRERRDTCPVPCRAHTFCGDCVATAGCGWCSKQGANGEGFCMEGGISGPTHGAACRPGNITLLVPELLDFADRRQQRWHPKWAYESCPPENECKNQHHTCHNQTQSCKDYESGFSCEC</sequence>
<dbReference type="InterPro" id="IPR002165">
    <property type="entry name" value="Plexin_repeat"/>
</dbReference>
<accession>A0A3S1BCN8</accession>
<dbReference type="GO" id="GO:0016020">
    <property type="term" value="C:membrane"/>
    <property type="evidence" value="ECO:0007669"/>
    <property type="project" value="UniProtKB-SubCell"/>
</dbReference>
<dbReference type="EMBL" id="RQTK01000391">
    <property type="protein sequence ID" value="RUS80435.1"/>
    <property type="molecule type" value="Genomic_DNA"/>
</dbReference>
<proteinExistence type="predicted"/>
<keyword evidence="5" id="KW-1185">Reference proteome</keyword>
<protein>
    <submittedName>
        <fullName evidence="4">Uncharacterized protein</fullName>
    </submittedName>
</protein>
<name>A0A3S1BCN8_ELYCH</name>
<comment type="subcellular location">
    <subcellularLocation>
        <location evidence="1">Membrane</location>
    </subcellularLocation>
</comment>
<evidence type="ECO:0000256" key="3">
    <source>
        <dbReference type="ARBA" id="ARBA00023180"/>
    </source>
</evidence>